<dbReference type="InterPro" id="IPR028098">
    <property type="entry name" value="Glyco_trans_4-like_N"/>
</dbReference>
<dbReference type="GO" id="GO:0016757">
    <property type="term" value="F:glycosyltransferase activity"/>
    <property type="evidence" value="ECO:0007669"/>
    <property type="project" value="UniProtKB-KW"/>
</dbReference>
<dbReference type="InterPro" id="IPR050194">
    <property type="entry name" value="Glycosyltransferase_grp1"/>
</dbReference>
<evidence type="ECO:0000313" key="3">
    <source>
        <dbReference type="EMBL" id="MFD2264094.1"/>
    </source>
</evidence>
<gene>
    <name evidence="3" type="ORF">ACFSM5_14425</name>
</gene>
<name>A0ABW5DT36_9PROT</name>
<dbReference type="Gene3D" id="3.40.50.2000">
    <property type="entry name" value="Glycogen Phosphorylase B"/>
    <property type="match status" value="2"/>
</dbReference>
<evidence type="ECO:0000313" key="4">
    <source>
        <dbReference type="Proteomes" id="UP001597295"/>
    </source>
</evidence>
<dbReference type="InterPro" id="IPR001296">
    <property type="entry name" value="Glyco_trans_1"/>
</dbReference>
<dbReference type="EMBL" id="JBHUIP010000012">
    <property type="protein sequence ID" value="MFD2264094.1"/>
    <property type="molecule type" value="Genomic_DNA"/>
</dbReference>
<sequence>MKVLFVSSGLDPRTGGTASAAVSVCLAARRVGIQCDIAFPMQPGTEDLIGGFVADLARADVGIHRFPFAEGSRAVRWGVSHDLGRWLRANVGDYDLIVAHSMWVLSTIQAIRAAKKVGRPIVAMPHEGLTRFDMGNASSKLLGYAKKALRGYYLRNLDRIILSSDLERRESLLSDNPKAVVVRHPVFDEVSHELIKRLVGPDPEWSPLTVGYIGRLHPKKNIGLLIDALDMSPGVQLVIAGAGGIEEELKERADRRRVTDRVRWAGFVQASDRESFFRSVDIIAMPSVFECFGLVAAEALAAGTPVLLSPTVGVAEDIEAAGAGLIVPPRPDALAAAFRRLHEDRGELARYAGRTQETALRFYSFAAHGQALRKVFEELLIPADPR</sequence>
<dbReference type="EC" id="2.4.-.-" evidence="3"/>
<dbReference type="PANTHER" id="PTHR45947:SF3">
    <property type="entry name" value="SULFOQUINOVOSYL TRANSFERASE SQD2"/>
    <property type="match status" value="1"/>
</dbReference>
<comment type="caution">
    <text evidence="3">The sequence shown here is derived from an EMBL/GenBank/DDBJ whole genome shotgun (WGS) entry which is preliminary data.</text>
</comment>
<proteinExistence type="predicted"/>
<dbReference type="Pfam" id="PF00534">
    <property type="entry name" value="Glycos_transf_1"/>
    <property type="match status" value="1"/>
</dbReference>
<accession>A0ABW5DT36</accession>
<protein>
    <submittedName>
        <fullName evidence="3">Glycosyltransferase family 4 protein</fullName>
        <ecNumber evidence="3">2.4.-.-</ecNumber>
    </submittedName>
</protein>
<dbReference type="Pfam" id="PF13439">
    <property type="entry name" value="Glyco_transf_4"/>
    <property type="match status" value="1"/>
</dbReference>
<keyword evidence="3" id="KW-0808">Transferase</keyword>
<organism evidence="3 4">
    <name type="scientific">Lacibacterium aquatile</name>
    <dbReference type="NCBI Taxonomy" id="1168082"/>
    <lineage>
        <taxon>Bacteria</taxon>
        <taxon>Pseudomonadati</taxon>
        <taxon>Pseudomonadota</taxon>
        <taxon>Alphaproteobacteria</taxon>
        <taxon>Rhodospirillales</taxon>
        <taxon>Rhodospirillaceae</taxon>
    </lineage>
</organism>
<dbReference type="SUPFAM" id="SSF53756">
    <property type="entry name" value="UDP-Glycosyltransferase/glycogen phosphorylase"/>
    <property type="match status" value="1"/>
</dbReference>
<feature type="domain" description="Glycosyltransferase subfamily 4-like N-terminal" evidence="2">
    <location>
        <begin position="15"/>
        <end position="171"/>
    </location>
</feature>
<dbReference type="RefSeq" id="WP_379877133.1">
    <property type="nucleotide sequence ID" value="NZ_JBHUIP010000012.1"/>
</dbReference>
<keyword evidence="4" id="KW-1185">Reference proteome</keyword>
<dbReference type="Proteomes" id="UP001597295">
    <property type="component" value="Unassembled WGS sequence"/>
</dbReference>
<feature type="domain" description="Glycosyl transferase family 1" evidence="1">
    <location>
        <begin position="209"/>
        <end position="352"/>
    </location>
</feature>
<reference evidence="4" key="1">
    <citation type="journal article" date="2019" name="Int. J. Syst. Evol. Microbiol.">
        <title>The Global Catalogue of Microorganisms (GCM) 10K type strain sequencing project: providing services to taxonomists for standard genome sequencing and annotation.</title>
        <authorList>
            <consortium name="The Broad Institute Genomics Platform"/>
            <consortium name="The Broad Institute Genome Sequencing Center for Infectious Disease"/>
            <person name="Wu L."/>
            <person name="Ma J."/>
        </authorList>
    </citation>
    <scope>NUCLEOTIDE SEQUENCE [LARGE SCALE GENOMIC DNA]</scope>
    <source>
        <strain evidence="4">CGMCC 1.19062</strain>
    </source>
</reference>
<evidence type="ECO:0000259" key="2">
    <source>
        <dbReference type="Pfam" id="PF13439"/>
    </source>
</evidence>
<dbReference type="CDD" id="cd03801">
    <property type="entry name" value="GT4_PimA-like"/>
    <property type="match status" value="1"/>
</dbReference>
<dbReference type="PANTHER" id="PTHR45947">
    <property type="entry name" value="SULFOQUINOVOSYL TRANSFERASE SQD2"/>
    <property type="match status" value="1"/>
</dbReference>
<keyword evidence="3" id="KW-0328">Glycosyltransferase</keyword>
<evidence type="ECO:0000259" key="1">
    <source>
        <dbReference type="Pfam" id="PF00534"/>
    </source>
</evidence>